<sequence>METSRKGRGFIKGKLMPLYSGAKSSASSTVQYSNNEIKSSQSSPAAATVGYVVHQDYLIAQPKQNVSFIVPSAPHDNNVNRDHHQKLSHFETLFGDESVDIKAASYISSVQERFKLERLNSERIMKHQDSAHAVEATINPLSC</sequence>
<comment type="caution">
    <text evidence="1">The sequence shown here is derived from an EMBL/GenBank/DDBJ whole genome shotgun (WGS) entry which is preliminary data.</text>
</comment>
<name>A0ACB8N1N6_CITSI</name>
<keyword evidence="2" id="KW-1185">Reference proteome</keyword>
<reference evidence="2" key="1">
    <citation type="journal article" date="2023" name="Hortic. Res.">
        <title>A chromosome-level phased genome enabling allele-level studies in sweet orange: a case study on citrus Huanglongbing tolerance.</title>
        <authorList>
            <person name="Wu B."/>
            <person name="Yu Q."/>
            <person name="Deng Z."/>
            <person name="Duan Y."/>
            <person name="Luo F."/>
            <person name="Gmitter F. Jr."/>
        </authorList>
    </citation>
    <scope>NUCLEOTIDE SEQUENCE [LARGE SCALE GENOMIC DNA]</scope>
    <source>
        <strain evidence="2">cv. Valencia</strain>
    </source>
</reference>
<gene>
    <name evidence="1" type="ORF">KPL71_003909</name>
</gene>
<organism evidence="1 2">
    <name type="scientific">Citrus sinensis</name>
    <name type="common">Sweet orange</name>
    <name type="synonym">Citrus aurantium var. sinensis</name>
    <dbReference type="NCBI Taxonomy" id="2711"/>
    <lineage>
        <taxon>Eukaryota</taxon>
        <taxon>Viridiplantae</taxon>
        <taxon>Streptophyta</taxon>
        <taxon>Embryophyta</taxon>
        <taxon>Tracheophyta</taxon>
        <taxon>Spermatophyta</taxon>
        <taxon>Magnoliopsida</taxon>
        <taxon>eudicotyledons</taxon>
        <taxon>Gunneridae</taxon>
        <taxon>Pentapetalae</taxon>
        <taxon>rosids</taxon>
        <taxon>malvids</taxon>
        <taxon>Sapindales</taxon>
        <taxon>Rutaceae</taxon>
        <taxon>Aurantioideae</taxon>
        <taxon>Citrus</taxon>
    </lineage>
</organism>
<accession>A0ACB8N1N6</accession>
<evidence type="ECO:0000313" key="1">
    <source>
        <dbReference type="EMBL" id="KAH9791895.1"/>
    </source>
</evidence>
<dbReference type="EMBL" id="CM039171">
    <property type="protein sequence ID" value="KAH9791895.1"/>
    <property type="molecule type" value="Genomic_DNA"/>
</dbReference>
<dbReference type="Proteomes" id="UP000829398">
    <property type="component" value="Chromosome 2"/>
</dbReference>
<evidence type="ECO:0000313" key="2">
    <source>
        <dbReference type="Proteomes" id="UP000829398"/>
    </source>
</evidence>
<protein>
    <submittedName>
        <fullName evidence="1">Uncharacterized protein</fullName>
    </submittedName>
</protein>
<proteinExistence type="predicted"/>